<gene>
    <name evidence="1" type="ORF">LAESUDRAFT_813013</name>
</gene>
<dbReference type="OrthoDB" id="2757428at2759"/>
<dbReference type="GeneID" id="63831481"/>
<name>A0A165E1X8_9APHY</name>
<dbReference type="EMBL" id="KV427626">
    <property type="protein sequence ID" value="KZT06087.1"/>
    <property type="molecule type" value="Genomic_DNA"/>
</dbReference>
<evidence type="ECO:0000313" key="1">
    <source>
        <dbReference type="EMBL" id="KZT06087.1"/>
    </source>
</evidence>
<dbReference type="SUPFAM" id="SSF52058">
    <property type="entry name" value="L domain-like"/>
    <property type="match status" value="1"/>
</dbReference>
<evidence type="ECO:0008006" key="3">
    <source>
        <dbReference type="Google" id="ProtNLM"/>
    </source>
</evidence>
<dbReference type="InParanoid" id="A0A165E1X8"/>
<proteinExistence type="predicted"/>
<organism evidence="1 2">
    <name type="scientific">Laetiporus sulphureus 93-53</name>
    <dbReference type="NCBI Taxonomy" id="1314785"/>
    <lineage>
        <taxon>Eukaryota</taxon>
        <taxon>Fungi</taxon>
        <taxon>Dikarya</taxon>
        <taxon>Basidiomycota</taxon>
        <taxon>Agaricomycotina</taxon>
        <taxon>Agaricomycetes</taxon>
        <taxon>Polyporales</taxon>
        <taxon>Laetiporus</taxon>
    </lineage>
</organism>
<keyword evidence="2" id="KW-1185">Reference proteome</keyword>
<dbReference type="RefSeq" id="XP_040763827.1">
    <property type="nucleotide sequence ID" value="XM_040914454.1"/>
</dbReference>
<accession>A0A165E1X8</accession>
<dbReference type="InterPro" id="IPR032675">
    <property type="entry name" value="LRR_dom_sf"/>
</dbReference>
<evidence type="ECO:0000313" key="2">
    <source>
        <dbReference type="Proteomes" id="UP000076871"/>
    </source>
</evidence>
<protein>
    <recommendedName>
        <fullName evidence="3">F-box domain-containing protein</fullName>
    </recommendedName>
</protein>
<dbReference type="Proteomes" id="UP000076871">
    <property type="component" value="Unassembled WGS sequence"/>
</dbReference>
<reference evidence="1 2" key="1">
    <citation type="journal article" date="2016" name="Mol. Biol. Evol.">
        <title>Comparative Genomics of Early-Diverging Mushroom-Forming Fungi Provides Insights into the Origins of Lignocellulose Decay Capabilities.</title>
        <authorList>
            <person name="Nagy L.G."/>
            <person name="Riley R."/>
            <person name="Tritt A."/>
            <person name="Adam C."/>
            <person name="Daum C."/>
            <person name="Floudas D."/>
            <person name="Sun H."/>
            <person name="Yadav J.S."/>
            <person name="Pangilinan J."/>
            <person name="Larsson K.H."/>
            <person name="Matsuura K."/>
            <person name="Barry K."/>
            <person name="Labutti K."/>
            <person name="Kuo R."/>
            <person name="Ohm R.A."/>
            <person name="Bhattacharya S.S."/>
            <person name="Shirouzu T."/>
            <person name="Yoshinaga Y."/>
            <person name="Martin F.M."/>
            <person name="Grigoriev I.V."/>
            <person name="Hibbett D.S."/>
        </authorList>
    </citation>
    <scope>NUCLEOTIDE SEQUENCE [LARGE SCALE GENOMIC DNA]</scope>
    <source>
        <strain evidence="1 2">93-53</strain>
    </source>
</reference>
<sequence length="501" mass="57189">MSLKDLEGLVQVGRRDLNVGVAINRLPAEVLREIFVTTCTVKLARYRHHIMTVWSPTWIDKGRATSLMLVCCRWKEIALGIRELWNGIETYRKHEDHTLLERSGRGPLKVLACGKLEPSCAVAHALQNVEHSSRIQELYWERPLSCEDLRMPAPSLKSLALQDDRSDSVPDGSLKLFDNHTPCLERLSLSYVQWLPSNAFAKLTFLALDHCNIPKAPIKLRNLLVGTPNLVDLILRSVPDSSYPHVQVDFEAAGMKPVMLTRLRRLLIGDMWADDIDYVFRDARLNETLVSSWSLNALKQPKQLHFQPQVAIVTGASSGLRYEVRRNMTLEDWTTFNWPQILPLSSVSHLCTFACKGPGLERVRSLLRQMTTLQTLSVDIDGLTKIINTLTLFRDPIDPPLCPTLMTLRIVIPKYSDSDYDIILDSILPQLGIKHLYLGLIDPSDGRWRGWRAVKDQLHGNFESVKFETLCCNKAYDTNLPLICVEMAHALWSPWYLHWHY</sequence>
<dbReference type="Gene3D" id="3.80.10.10">
    <property type="entry name" value="Ribonuclease Inhibitor"/>
    <property type="match status" value="1"/>
</dbReference>
<dbReference type="AlphaFoldDB" id="A0A165E1X8"/>